<dbReference type="InterPro" id="IPR023298">
    <property type="entry name" value="ATPase_P-typ_TM_dom_sf"/>
</dbReference>
<evidence type="ECO:0000256" key="1">
    <source>
        <dbReference type="ARBA" id="ARBA00004127"/>
    </source>
</evidence>
<dbReference type="Gene3D" id="3.40.50.1000">
    <property type="entry name" value="HAD superfamily/HAD-like"/>
    <property type="match status" value="1"/>
</dbReference>
<keyword evidence="7" id="KW-0460">Magnesium</keyword>
<keyword evidence="4" id="KW-0479">Metal-binding</keyword>
<feature type="transmembrane region" description="Helical" evidence="11">
    <location>
        <begin position="204"/>
        <end position="225"/>
    </location>
</feature>
<dbReference type="Pfam" id="PF00689">
    <property type="entry name" value="Cation_ATPase_C"/>
    <property type="match status" value="1"/>
</dbReference>
<evidence type="ECO:0000256" key="10">
    <source>
        <dbReference type="ARBA" id="ARBA00023136"/>
    </source>
</evidence>
<dbReference type="SFLD" id="SFLDS00003">
    <property type="entry name" value="Haloacid_Dehalogenase"/>
    <property type="match status" value="1"/>
</dbReference>
<dbReference type="PRINTS" id="PR00119">
    <property type="entry name" value="CATATPASE"/>
</dbReference>
<reference evidence="14" key="1">
    <citation type="journal article" date="2015" name="Nature">
        <title>Complex archaea that bridge the gap between prokaryotes and eukaryotes.</title>
        <authorList>
            <person name="Spang A."/>
            <person name="Saw J.H."/>
            <person name="Jorgensen S.L."/>
            <person name="Zaremba-Niedzwiedzka K."/>
            <person name="Martijn J."/>
            <person name="Lind A.E."/>
            <person name="van Eijk R."/>
            <person name="Schleper C."/>
            <person name="Guy L."/>
            <person name="Ettema T.J."/>
        </authorList>
    </citation>
    <scope>NUCLEOTIDE SEQUENCE</scope>
</reference>
<feature type="transmembrane region" description="Helical" evidence="11">
    <location>
        <begin position="659"/>
        <end position="677"/>
    </location>
</feature>
<evidence type="ECO:0000256" key="6">
    <source>
        <dbReference type="ARBA" id="ARBA00022840"/>
    </source>
</evidence>
<dbReference type="InterPro" id="IPR018303">
    <property type="entry name" value="ATPase_P-typ_P_site"/>
</dbReference>
<dbReference type="InterPro" id="IPR044492">
    <property type="entry name" value="P_typ_ATPase_HD_dom"/>
</dbReference>
<evidence type="ECO:0000256" key="3">
    <source>
        <dbReference type="ARBA" id="ARBA00022692"/>
    </source>
</evidence>
<dbReference type="InterPro" id="IPR023299">
    <property type="entry name" value="ATPase_P-typ_cyto_dom_N"/>
</dbReference>
<keyword evidence="10 11" id="KW-0472">Membrane</keyword>
<dbReference type="PROSITE" id="PS00154">
    <property type="entry name" value="ATPASE_E1_E2"/>
    <property type="match status" value="1"/>
</dbReference>
<keyword evidence="6" id="KW-0067">ATP-binding</keyword>
<dbReference type="PANTHER" id="PTHR24093:SF506">
    <property type="entry name" value="CATION-TRANSPORTING ATPASE PMA1"/>
    <property type="match status" value="1"/>
</dbReference>
<keyword evidence="9 11" id="KW-1133">Transmembrane helix</keyword>
<proteinExistence type="predicted"/>
<dbReference type="PANTHER" id="PTHR24093">
    <property type="entry name" value="CATION TRANSPORTING ATPASE"/>
    <property type="match status" value="1"/>
</dbReference>
<dbReference type="NCBIfam" id="TIGR01494">
    <property type="entry name" value="ATPase_P-type"/>
    <property type="match status" value="3"/>
</dbReference>
<evidence type="ECO:0000256" key="2">
    <source>
        <dbReference type="ARBA" id="ARBA00022553"/>
    </source>
</evidence>
<dbReference type="GO" id="GO:0005886">
    <property type="term" value="C:plasma membrane"/>
    <property type="evidence" value="ECO:0007669"/>
    <property type="project" value="TreeGrafter"/>
</dbReference>
<evidence type="ECO:0000259" key="12">
    <source>
        <dbReference type="Pfam" id="PF00122"/>
    </source>
</evidence>
<keyword evidence="3 11" id="KW-0812">Transmembrane</keyword>
<dbReference type="SUPFAM" id="SSF56784">
    <property type="entry name" value="HAD-like"/>
    <property type="match status" value="1"/>
</dbReference>
<dbReference type="SFLD" id="SFLDG00002">
    <property type="entry name" value="C1.7:_P-type_atpase_like"/>
    <property type="match status" value="1"/>
</dbReference>
<dbReference type="GO" id="GO:0046872">
    <property type="term" value="F:metal ion binding"/>
    <property type="evidence" value="ECO:0007669"/>
    <property type="project" value="UniProtKB-KW"/>
</dbReference>
<dbReference type="Pfam" id="PF00122">
    <property type="entry name" value="E1-E2_ATPase"/>
    <property type="match status" value="1"/>
</dbReference>
<feature type="domain" description="Cation-transporting P-type ATPase C-terminal" evidence="13">
    <location>
        <begin position="665"/>
        <end position="845"/>
    </location>
</feature>
<dbReference type="FunFam" id="2.70.150.10:FF:000160">
    <property type="entry name" value="Sarcoplasmic/endoplasmic reticulum calcium ATPase 1"/>
    <property type="match status" value="1"/>
</dbReference>
<dbReference type="SUPFAM" id="SSF81665">
    <property type="entry name" value="Calcium ATPase, transmembrane domain M"/>
    <property type="match status" value="1"/>
</dbReference>
<evidence type="ECO:0000313" key="14">
    <source>
        <dbReference type="EMBL" id="KKL95051.1"/>
    </source>
</evidence>
<dbReference type="Gene3D" id="2.70.150.10">
    <property type="entry name" value="Calcium-transporting ATPase, cytoplasmic transduction domain A"/>
    <property type="match status" value="1"/>
</dbReference>
<feature type="transmembrane region" description="Helical" evidence="11">
    <location>
        <begin position="823"/>
        <end position="845"/>
    </location>
</feature>
<comment type="subcellular location">
    <subcellularLocation>
        <location evidence="1">Endomembrane system</location>
        <topology evidence="1">Multi-pass membrane protein</topology>
    </subcellularLocation>
</comment>
<dbReference type="SUPFAM" id="SSF81660">
    <property type="entry name" value="Metal cation-transporting ATPase, ATP-binding domain N"/>
    <property type="match status" value="1"/>
</dbReference>
<keyword evidence="5" id="KW-0547">Nucleotide-binding</keyword>
<feature type="transmembrane region" description="Helical" evidence="11">
    <location>
        <begin position="626"/>
        <end position="647"/>
    </location>
</feature>
<accession>A0A0F9GWM4</accession>
<organism evidence="14">
    <name type="scientific">marine sediment metagenome</name>
    <dbReference type="NCBI Taxonomy" id="412755"/>
    <lineage>
        <taxon>unclassified sequences</taxon>
        <taxon>metagenomes</taxon>
        <taxon>ecological metagenomes</taxon>
    </lineage>
</organism>
<dbReference type="InterPro" id="IPR008250">
    <property type="entry name" value="ATPase_P-typ_transduc_dom_A_sf"/>
</dbReference>
<dbReference type="SFLD" id="SFLDF00027">
    <property type="entry name" value="p-type_atpase"/>
    <property type="match status" value="1"/>
</dbReference>
<dbReference type="GO" id="GO:0016887">
    <property type="term" value="F:ATP hydrolysis activity"/>
    <property type="evidence" value="ECO:0007669"/>
    <property type="project" value="InterPro"/>
</dbReference>
<evidence type="ECO:0000256" key="7">
    <source>
        <dbReference type="ARBA" id="ARBA00022842"/>
    </source>
</evidence>
<dbReference type="GO" id="GO:0005524">
    <property type="term" value="F:ATP binding"/>
    <property type="evidence" value="ECO:0007669"/>
    <property type="project" value="UniProtKB-KW"/>
</dbReference>
<protein>
    <submittedName>
        <fullName evidence="14">Uncharacterized protein</fullName>
    </submittedName>
</protein>
<feature type="non-terminal residue" evidence="14">
    <location>
        <position position="1"/>
    </location>
</feature>
<keyword evidence="2" id="KW-0597">Phosphoprotein</keyword>
<dbReference type="PRINTS" id="PR00120">
    <property type="entry name" value="HATPASE"/>
</dbReference>
<name>A0A0F9GWM4_9ZZZZ</name>
<feature type="transmembrane region" description="Helical" evidence="11">
    <location>
        <begin position="698"/>
        <end position="722"/>
    </location>
</feature>
<evidence type="ECO:0000256" key="8">
    <source>
        <dbReference type="ARBA" id="ARBA00022967"/>
    </source>
</evidence>
<dbReference type="Gene3D" id="1.20.1110.10">
    <property type="entry name" value="Calcium-transporting ATPase, transmembrane domain"/>
    <property type="match status" value="1"/>
</dbReference>
<dbReference type="Gene3D" id="3.40.1110.10">
    <property type="entry name" value="Calcium-transporting ATPase, cytoplasmic domain N"/>
    <property type="match status" value="1"/>
</dbReference>
<gene>
    <name evidence="14" type="ORF">LCGC14_1858500</name>
</gene>
<evidence type="ECO:0000256" key="9">
    <source>
        <dbReference type="ARBA" id="ARBA00022989"/>
    </source>
</evidence>
<dbReference type="InterPro" id="IPR036412">
    <property type="entry name" value="HAD-like_sf"/>
</dbReference>
<feature type="non-terminal residue" evidence="14">
    <location>
        <position position="847"/>
    </location>
</feature>
<feature type="domain" description="P-type ATPase A" evidence="12">
    <location>
        <begin position="29"/>
        <end position="141"/>
    </location>
</feature>
<dbReference type="InterPro" id="IPR059000">
    <property type="entry name" value="ATPase_P-type_domA"/>
</dbReference>
<dbReference type="GO" id="GO:0012505">
    <property type="term" value="C:endomembrane system"/>
    <property type="evidence" value="ECO:0007669"/>
    <property type="project" value="UniProtKB-SubCell"/>
</dbReference>
<dbReference type="InterPro" id="IPR006068">
    <property type="entry name" value="ATPase_P-typ_cation-transptr_C"/>
</dbReference>
<dbReference type="Pfam" id="PF13246">
    <property type="entry name" value="Cation_ATPase"/>
    <property type="match status" value="1"/>
</dbReference>
<evidence type="ECO:0000256" key="5">
    <source>
        <dbReference type="ARBA" id="ARBA00022741"/>
    </source>
</evidence>
<dbReference type="InterPro" id="IPR001757">
    <property type="entry name" value="P_typ_ATPase"/>
</dbReference>
<feature type="transmembrane region" description="Helical" evidence="11">
    <location>
        <begin position="754"/>
        <end position="771"/>
    </location>
</feature>
<dbReference type="GO" id="GO:0005388">
    <property type="term" value="F:P-type calcium transporter activity"/>
    <property type="evidence" value="ECO:0007669"/>
    <property type="project" value="TreeGrafter"/>
</dbReference>
<sequence>FTVVIINSTTVIVQQFRAQKALESLRKISALKATVLRDGKQFEIPNRELIPGDIVLLNQGDKIPADGRIINQINFTIDEAPLTGESEPVEKNNNIISVKDCPIQQQTNMVFMGTYANTGRAKALITSTGISTEIGKISNQLNEMGSIEDIPLTKKLNRLGYILGTIVLINLFILITYKFSFLIIENNFVRSEITHALVSSILRATGLIPINLPLMTTLVLITGVLNMAQSGVIIKNLSAIESLGRVSVICSDKTGTITKNEMTVEKFWINNEEYDVSGSGYEGEGEISKEGAQISLNDNLTFQKFINSMVVNNNSQLVFEDFKVRVGDKKEMAVRRALGSPTEAALLVFAEKAGYIPYDIKKQFNLLTEFSFSSELKRMSSIYKLDKDRNGTFVFTKGAPEKIIEVSSQIEINSSIESFNEDLKKQILKDITDRAKQGFRTLAISYRLLGDINKPKREEVERDLIFLGFVSIMDPPRIGVRKSVEECQSGGINVIMITGDHPATAKTIANQMGIYKEGDKVAVGTQLRNFSEEDYKGVSVFARVEPSDKEIIVKHYQSQNHVVAMTGDGINDSLALKLANAGIAMGITGTDVAKETADMVISDDNFSSIGEGVKIGRGLFSKIRTIIYFFICLNIMESIIFFTYEFIPGFELFSSEWQHIYIFGIVHSLPSLALVIDRHPKDIMNQPPRDEQEILNKNMWIMLLIQAFLMGLGLVLVLQLTLGGFIPLNEWNLNQNLSYIVSGSTAKQQLEQKARTMFITTIFIVETSFIWTFRRPNKSLYKSIKEELCISLLFICLATLALHILFIIFSFSVNYYINDVYGLNLQINFMFLSGTDWLICILLALPG</sequence>
<dbReference type="EMBL" id="LAZR01018778">
    <property type="protein sequence ID" value="KKL95051.1"/>
    <property type="molecule type" value="Genomic_DNA"/>
</dbReference>
<dbReference type="SUPFAM" id="SSF81653">
    <property type="entry name" value="Calcium ATPase, transduction domain A"/>
    <property type="match status" value="1"/>
</dbReference>
<evidence type="ECO:0000259" key="13">
    <source>
        <dbReference type="Pfam" id="PF00689"/>
    </source>
</evidence>
<comment type="caution">
    <text evidence="14">The sequence shown here is derived from an EMBL/GenBank/DDBJ whole genome shotgun (WGS) entry which is preliminary data.</text>
</comment>
<dbReference type="InterPro" id="IPR023214">
    <property type="entry name" value="HAD_sf"/>
</dbReference>
<evidence type="ECO:0000256" key="11">
    <source>
        <dbReference type="SAM" id="Phobius"/>
    </source>
</evidence>
<feature type="transmembrane region" description="Helical" evidence="11">
    <location>
        <begin position="159"/>
        <end position="184"/>
    </location>
</feature>
<dbReference type="AlphaFoldDB" id="A0A0F9GWM4"/>
<evidence type="ECO:0000256" key="4">
    <source>
        <dbReference type="ARBA" id="ARBA00022723"/>
    </source>
</evidence>
<feature type="transmembrane region" description="Helical" evidence="11">
    <location>
        <begin position="792"/>
        <end position="817"/>
    </location>
</feature>
<keyword evidence="8" id="KW-1278">Translocase</keyword>